<sequence>MIRALTASLLLLPALAFASDPPAPAPSEAPQAVAVDKDAEKLICRSEKKIGSNRPERVCRTKAELERARSHSDSQMRHPQNGG</sequence>
<dbReference type="AlphaFoldDB" id="A0A918T1X8"/>
<proteinExistence type="predicted"/>
<evidence type="ECO:0000313" key="3">
    <source>
        <dbReference type="EMBL" id="GHA82904.1"/>
    </source>
</evidence>
<accession>A0A918T1X8</accession>
<feature type="compositionally biased region" description="Basic and acidic residues" evidence="1">
    <location>
        <begin position="51"/>
        <end position="76"/>
    </location>
</feature>
<reference evidence="3" key="1">
    <citation type="journal article" date="2014" name="Int. J. Syst. Evol. Microbiol.">
        <title>Complete genome sequence of Corynebacterium casei LMG S-19264T (=DSM 44701T), isolated from a smear-ripened cheese.</title>
        <authorList>
            <consortium name="US DOE Joint Genome Institute (JGI-PGF)"/>
            <person name="Walter F."/>
            <person name="Albersmeier A."/>
            <person name="Kalinowski J."/>
            <person name="Ruckert C."/>
        </authorList>
    </citation>
    <scope>NUCLEOTIDE SEQUENCE</scope>
    <source>
        <strain evidence="3">KCTC 23077</strain>
    </source>
</reference>
<dbReference type="RefSeq" id="WP_189456315.1">
    <property type="nucleotide sequence ID" value="NZ_BMYD01000003.1"/>
</dbReference>
<organism evidence="3 4">
    <name type="scientific">Cognatilysobacter bugurensis</name>
    <dbReference type="NCBI Taxonomy" id="543356"/>
    <lineage>
        <taxon>Bacteria</taxon>
        <taxon>Pseudomonadati</taxon>
        <taxon>Pseudomonadota</taxon>
        <taxon>Gammaproteobacteria</taxon>
        <taxon>Lysobacterales</taxon>
        <taxon>Lysobacteraceae</taxon>
        <taxon>Cognatilysobacter</taxon>
    </lineage>
</organism>
<keyword evidence="4" id="KW-1185">Reference proteome</keyword>
<feature type="signal peptide" evidence="2">
    <location>
        <begin position="1"/>
        <end position="18"/>
    </location>
</feature>
<name>A0A918T1X8_9GAMM</name>
<evidence type="ECO:0000256" key="1">
    <source>
        <dbReference type="SAM" id="MobiDB-lite"/>
    </source>
</evidence>
<protein>
    <submittedName>
        <fullName evidence="3">Uncharacterized protein</fullName>
    </submittedName>
</protein>
<keyword evidence="2" id="KW-0732">Signal</keyword>
<gene>
    <name evidence="3" type="ORF">GCM10007067_21200</name>
</gene>
<feature type="region of interest" description="Disordered" evidence="1">
    <location>
        <begin position="51"/>
        <end position="83"/>
    </location>
</feature>
<evidence type="ECO:0000256" key="2">
    <source>
        <dbReference type="SAM" id="SignalP"/>
    </source>
</evidence>
<evidence type="ECO:0000313" key="4">
    <source>
        <dbReference type="Proteomes" id="UP000646426"/>
    </source>
</evidence>
<comment type="caution">
    <text evidence="3">The sequence shown here is derived from an EMBL/GenBank/DDBJ whole genome shotgun (WGS) entry which is preliminary data.</text>
</comment>
<reference evidence="3" key="2">
    <citation type="submission" date="2020-09" db="EMBL/GenBank/DDBJ databases">
        <authorList>
            <person name="Sun Q."/>
            <person name="Kim S."/>
        </authorList>
    </citation>
    <scope>NUCLEOTIDE SEQUENCE</scope>
    <source>
        <strain evidence="3">KCTC 23077</strain>
    </source>
</reference>
<dbReference type="EMBL" id="BMYD01000003">
    <property type="protein sequence ID" value="GHA82904.1"/>
    <property type="molecule type" value="Genomic_DNA"/>
</dbReference>
<dbReference type="Proteomes" id="UP000646426">
    <property type="component" value="Unassembled WGS sequence"/>
</dbReference>
<feature type="chain" id="PRO_5037507609" evidence="2">
    <location>
        <begin position="19"/>
        <end position="83"/>
    </location>
</feature>